<reference evidence="1" key="1">
    <citation type="submission" date="2021-02" db="EMBL/GenBank/DDBJ databases">
        <authorList>
            <person name="Nowell W R."/>
        </authorList>
    </citation>
    <scope>NUCLEOTIDE SEQUENCE</scope>
</reference>
<evidence type="ECO:0000313" key="1">
    <source>
        <dbReference type="EMBL" id="CAF4347307.1"/>
    </source>
</evidence>
<dbReference type="EMBL" id="CAJOBD010049606">
    <property type="protein sequence ID" value="CAF4347307.1"/>
    <property type="molecule type" value="Genomic_DNA"/>
</dbReference>
<dbReference type="Proteomes" id="UP000663836">
    <property type="component" value="Unassembled WGS sequence"/>
</dbReference>
<gene>
    <name evidence="1" type="ORF">JBS370_LOCUS41813</name>
</gene>
<protein>
    <submittedName>
        <fullName evidence="1">Uncharacterized protein</fullName>
    </submittedName>
</protein>
<accession>A0A820KTY7</accession>
<sequence length="73" mass="8621">MEEIFPKLFDCPDYIQGKYCHALCNYRHQTEEEKQAIEKYRESLRLKLSTKKSNRFGAVYIIAGPERSGTIYN</sequence>
<dbReference type="AlphaFoldDB" id="A0A820KTY7"/>
<evidence type="ECO:0000313" key="2">
    <source>
        <dbReference type="Proteomes" id="UP000663836"/>
    </source>
</evidence>
<proteinExistence type="predicted"/>
<name>A0A820KTY7_9BILA</name>
<comment type="caution">
    <text evidence="1">The sequence shown here is derived from an EMBL/GenBank/DDBJ whole genome shotgun (WGS) entry which is preliminary data.</text>
</comment>
<organism evidence="1 2">
    <name type="scientific">Rotaria sordida</name>
    <dbReference type="NCBI Taxonomy" id="392033"/>
    <lineage>
        <taxon>Eukaryota</taxon>
        <taxon>Metazoa</taxon>
        <taxon>Spiralia</taxon>
        <taxon>Gnathifera</taxon>
        <taxon>Rotifera</taxon>
        <taxon>Eurotatoria</taxon>
        <taxon>Bdelloidea</taxon>
        <taxon>Philodinida</taxon>
        <taxon>Philodinidae</taxon>
        <taxon>Rotaria</taxon>
    </lineage>
</organism>